<dbReference type="InterPro" id="IPR032632">
    <property type="entry name" value="Peptidase_M16_M"/>
</dbReference>
<feature type="domain" description="Peptidase M16 C-terminal" evidence="8">
    <location>
        <begin position="229"/>
        <end position="412"/>
    </location>
</feature>
<comment type="similarity">
    <text evidence="1">Belongs to the peptidase M16 family.</text>
</comment>
<evidence type="ECO:0000259" key="9">
    <source>
        <dbReference type="Pfam" id="PF16187"/>
    </source>
</evidence>
<evidence type="ECO:0000259" key="7">
    <source>
        <dbReference type="Pfam" id="PF00675"/>
    </source>
</evidence>
<dbReference type="Pfam" id="PF16187">
    <property type="entry name" value="Peptidase_M16_M"/>
    <property type="match status" value="1"/>
</dbReference>
<dbReference type="PANTHER" id="PTHR43690">
    <property type="entry name" value="NARDILYSIN"/>
    <property type="match status" value="1"/>
</dbReference>
<keyword evidence="2" id="KW-0645">Protease</keyword>
<sequence length="1008" mass="117438">MSTVEITTENYNYYITNLVEPEKSEYHKAKYRVVKLKNGLTALLISNPEEANNDDTKYKDYEKGCSSAKRVKRDVWKASCGLCVGVGSFSDPPEVPGLAHFVQHMVVMESEKYPNENDFKGFISLNGGTTYAATDCEHTRFYFDIPDAQLLSALIPFSVTFNKKIPIKKEAVTREREVIQKEFQLGLSSDKNRKELLLSFIARTGHPASKFLRGNSIALNNDIDDDKLYEALHIFRERHYSPHRMTLAIQARLPLDTLAEYVQICFSDLQSNCEPSDNFAEFKDGDSFDTDGFQRMFKQIKPMKDIMQLHVTWALPSLLNLYRSKPSKYISWIIEHKGSGSLTSYLRKKKWGLDVFCGNCGNDNGFGNNSMYVLFEIVVELTQEGAIHRQDVLDAIFSFIKLVKSTGPQESIYTELYKIGNNNFRFFSKHDDVFDLCMSMHFYQPCDYLTGKHLYFEYNPEAVQKCLDFLVPETAMIMIFNYDYKLHIVEPDFKINYRDISLPKEFIERWKSIEPLSDFQLPLRNEFLTNNFSILPVSAEAPKYPVKIHHDCMSEIWFCPKFHWPMCHINLHIIAFLNGPVPRNAVNLQLYCNVLKYLSLEELHPAVTAGFAYKIDVNEAGTGITIQTSGFNEHLSSWLMNIANYLVGLVPISKDLFKIIKMQQFKKYYNKFTEPEKDVKLWILKWDSYTHVNKYNSLRLCSYESFQNFVKSFTNNLYIQCLAEGNVTKDFTINIIQEFIQKINYNSLKNRTFFVYGNKIPRHTSYLKLKNINRTDSNSIVTNYYQVDSATIELSVLIQLMLMLMKESLMNHIRTQEKLSYVSCKFNDIYGVLGYSITLCTQADKCTTEYVDQQIEEFLNSFRIVLEQFSEKKLDDVKEGLKISKQHDDAETLKNRVNRHWSEITKQQYMFDRCEKEALALKDININKLKQFFRRHTLDGSSFRKLSVHVVGTPKEVTVNAENRRRYYSIEELIINDSQYNTATDHHITDINHYKFISCSRLVRSYYK</sequence>
<dbReference type="InterPro" id="IPR050626">
    <property type="entry name" value="Peptidase_M16"/>
</dbReference>
<keyword evidence="12" id="KW-1185">Reference proteome</keyword>
<evidence type="ECO:0000256" key="4">
    <source>
        <dbReference type="ARBA" id="ARBA00022801"/>
    </source>
</evidence>
<dbReference type="InterPro" id="IPR007863">
    <property type="entry name" value="Peptidase_M16_C"/>
</dbReference>
<gene>
    <name evidence="11" type="ORF">ALC57_09429</name>
</gene>
<name>A0A195E047_9HYME</name>
<feature type="domain" description="Peptidase M16 N-terminal" evidence="7">
    <location>
        <begin position="77"/>
        <end position="193"/>
    </location>
</feature>
<protein>
    <submittedName>
        <fullName evidence="11">Nardilysin</fullName>
    </submittedName>
</protein>
<feature type="domain" description="Coenzyme PQQ synthesis protein F-like C-terminal lobe" evidence="10">
    <location>
        <begin position="802"/>
        <end position="901"/>
    </location>
</feature>
<evidence type="ECO:0000313" key="11">
    <source>
        <dbReference type="EMBL" id="KYN18322.1"/>
    </source>
</evidence>
<dbReference type="GO" id="GO:0046872">
    <property type="term" value="F:metal ion binding"/>
    <property type="evidence" value="ECO:0007669"/>
    <property type="project" value="UniProtKB-KW"/>
</dbReference>
<evidence type="ECO:0000256" key="2">
    <source>
        <dbReference type="ARBA" id="ARBA00022670"/>
    </source>
</evidence>
<dbReference type="Pfam" id="PF00675">
    <property type="entry name" value="Peptidase_M16"/>
    <property type="match status" value="1"/>
</dbReference>
<reference evidence="11 12" key="1">
    <citation type="submission" date="2015-09" db="EMBL/GenBank/DDBJ databases">
        <title>Trachymyrmex cornetzi WGS genome.</title>
        <authorList>
            <person name="Nygaard S."/>
            <person name="Hu H."/>
            <person name="Boomsma J."/>
            <person name="Zhang G."/>
        </authorList>
    </citation>
    <scope>NUCLEOTIDE SEQUENCE [LARGE SCALE GENOMIC DNA]</scope>
    <source>
        <strain evidence="11">Tcor2-1</strain>
        <tissue evidence="11">Whole body</tissue>
    </source>
</reference>
<evidence type="ECO:0000313" key="12">
    <source>
        <dbReference type="Proteomes" id="UP000078492"/>
    </source>
</evidence>
<dbReference type="Pfam" id="PF05193">
    <property type="entry name" value="Peptidase_M16_C"/>
    <property type="match status" value="1"/>
</dbReference>
<dbReference type="Pfam" id="PF22456">
    <property type="entry name" value="PqqF-like_C_4"/>
    <property type="match status" value="1"/>
</dbReference>
<dbReference type="SUPFAM" id="SSF63411">
    <property type="entry name" value="LuxS/MPP-like metallohydrolase"/>
    <property type="match status" value="4"/>
</dbReference>
<accession>A0A195E047</accession>
<dbReference type="FunFam" id="3.30.830.10:FF:000005">
    <property type="entry name" value="nardilysin isoform X1"/>
    <property type="match status" value="1"/>
</dbReference>
<keyword evidence="4" id="KW-0378">Hydrolase</keyword>
<dbReference type="EMBL" id="KQ979999">
    <property type="protein sequence ID" value="KYN18322.1"/>
    <property type="molecule type" value="Genomic_DNA"/>
</dbReference>
<dbReference type="Proteomes" id="UP000078492">
    <property type="component" value="Unassembled WGS sequence"/>
</dbReference>
<evidence type="ECO:0000256" key="6">
    <source>
        <dbReference type="ARBA" id="ARBA00023049"/>
    </source>
</evidence>
<dbReference type="InterPro" id="IPR011249">
    <property type="entry name" value="Metalloenz_LuxS/M16"/>
</dbReference>
<dbReference type="GO" id="GO:0006508">
    <property type="term" value="P:proteolysis"/>
    <property type="evidence" value="ECO:0007669"/>
    <property type="project" value="UniProtKB-KW"/>
</dbReference>
<evidence type="ECO:0000256" key="5">
    <source>
        <dbReference type="ARBA" id="ARBA00022833"/>
    </source>
</evidence>
<keyword evidence="6" id="KW-0482">Metalloprotease</keyword>
<dbReference type="PANTHER" id="PTHR43690:SF18">
    <property type="entry name" value="INSULIN-DEGRADING ENZYME-RELATED"/>
    <property type="match status" value="1"/>
</dbReference>
<dbReference type="AlphaFoldDB" id="A0A195E047"/>
<dbReference type="STRING" id="471704.A0A195E047"/>
<dbReference type="InterPro" id="IPR054734">
    <property type="entry name" value="PqqF-like_C_4"/>
</dbReference>
<dbReference type="GO" id="GO:0008237">
    <property type="term" value="F:metallopeptidase activity"/>
    <property type="evidence" value="ECO:0007669"/>
    <property type="project" value="UniProtKB-KW"/>
</dbReference>
<proteinExistence type="inferred from homology"/>
<dbReference type="Gene3D" id="3.30.830.10">
    <property type="entry name" value="Metalloenzyme, LuxS/M16 peptidase-like"/>
    <property type="match status" value="4"/>
</dbReference>
<evidence type="ECO:0000259" key="8">
    <source>
        <dbReference type="Pfam" id="PF05193"/>
    </source>
</evidence>
<keyword evidence="5" id="KW-0862">Zinc</keyword>
<evidence type="ECO:0000256" key="1">
    <source>
        <dbReference type="ARBA" id="ARBA00007261"/>
    </source>
</evidence>
<feature type="domain" description="Peptidase M16 middle/third" evidence="9">
    <location>
        <begin position="424"/>
        <end position="693"/>
    </location>
</feature>
<evidence type="ECO:0000256" key="3">
    <source>
        <dbReference type="ARBA" id="ARBA00022723"/>
    </source>
</evidence>
<organism evidence="11 12">
    <name type="scientific">Trachymyrmex cornetzi</name>
    <dbReference type="NCBI Taxonomy" id="471704"/>
    <lineage>
        <taxon>Eukaryota</taxon>
        <taxon>Metazoa</taxon>
        <taxon>Ecdysozoa</taxon>
        <taxon>Arthropoda</taxon>
        <taxon>Hexapoda</taxon>
        <taxon>Insecta</taxon>
        <taxon>Pterygota</taxon>
        <taxon>Neoptera</taxon>
        <taxon>Endopterygota</taxon>
        <taxon>Hymenoptera</taxon>
        <taxon>Apocrita</taxon>
        <taxon>Aculeata</taxon>
        <taxon>Formicoidea</taxon>
        <taxon>Formicidae</taxon>
        <taxon>Myrmicinae</taxon>
        <taxon>Trachymyrmex</taxon>
    </lineage>
</organism>
<keyword evidence="3" id="KW-0479">Metal-binding</keyword>
<evidence type="ECO:0000259" key="10">
    <source>
        <dbReference type="Pfam" id="PF22456"/>
    </source>
</evidence>
<dbReference type="InterPro" id="IPR011765">
    <property type="entry name" value="Pept_M16_N"/>
</dbReference>